<evidence type="ECO:0000313" key="12">
    <source>
        <dbReference type="RefSeq" id="XP_055894948.1"/>
    </source>
</evidence>
<evidence type="ECO:0000256" key="3">
    <source>
        <dbReference type="ARBA" id="ARBA00022741"/>
    </source>
</evidence>
<feature type="transmembrane region" description="Helical" evidence="8">
    <location>
        <begin position="896"/>
        <end position="924"/>
    </location>
</feature>
<evidence type="ECO:0000256" key="4">
    <source>
        <dbReference type="ARBA" id="ARBA00022840"/>
    </source>
</evidence>
<feature type="transmembrane region" description="Helical" evidence="8">
    <location>
        <begin position="1001"/>
        <end position="1019"/>
    </location>
</feature>
<evidence type="ECO:0000259" key="9">
    <source>
        <dbReference type="PROSITE" id="PS50893"/>
    </source>
</evidence>
<dbReference type="OrthoDB" id="6068694at2759"/>
<dbReference type="GO" id="GO:0016324">
    <property type="term" value="C:apical plasma membrane"/>
    <property type="evidence" value="ECO:0007669"/>
    <property type="project" value="TreeGrafter"/>
</dbReference>
<feature type="transmembrane region" description="Helical" evidence="8">
    <location>
        <begin position="752"/>
        <end position="778"/>
    </location>
</feature>
<evidence type="ECO:0000256" key="1">
    <source>
        <dbReference type="ARBA" id="ARBA00022448"/>
    </source>
</evidence>
<dbReference type="InterPro" id="IPR027417">
    <property type="entry name" value="P-loop_NTPase"/>
</dbReference>
<evidence type="ECO:0000259" key="10">
    <source>
        <dbReference type="PROSITE" id="PS50929"/>
    </source>
</evidence>
<evidence type="ECO:0000313" key="13">
    <source>
        <dbReference type="RefSeq" id="XP_055894949.1"/>
    </source>
</evidence>
<dbReference type="RefSeq" id="XP_055894948.1">
    <property type="nucleotide sequence ID" value="XM_056038973.1"/>
</dbReference>
<dbReference type="InterPro" id="IPR050173">
    <property type="entry name" value="ABC_transporter_C-like"/>
</dbReference>
<accession>A0A9W3B654</accession>
<feature type="region of interest" description="Disordered" evidence="7">
    <location>
        <begin position="1"/>
        <end position="21"/>
    </location>
</feature>
<feature type="transmembrane region" description="Helical" evidence="8">
    <location>
        <begin position="263"/>
        <end position="284"/>
    </location>
</feature>
<evidence type="ECO:0000256" key="6">
    <source>
        <dbReference type="ARBA" id="ARBA00023136"/>
    </source>
</evidence>
<dbReference type="GO" id="GO:0016887">
    <property type="term" value="F:ATP hydrolysis activity"/>
    <property type="evidence" value="ECO:0007669"/>
    <property type="project" value="InterPro"/>
</dbReference>
<dbReference type="GO" id="GO:0005524">
    <property type="term" value="F:ATP binding"/>
    <property type="evidence" value="ECO:0007669"/>
    <property type="project" value="UniProtKB-KW"/>
</dbReference>
<dbReference type="Pfam" id="PF00005">
    <property type="entry name" value="ABC_tran"/>
    <property type="match status" value="2"/>
</dbReference>
<keyword evidence="2 8" id="KW-0812">Transmembrane</keyword>
<evidence type="ECO:0000256" key="7">
    <source>
        <dbReference type="SAM" id="MobiDB-lite"/>
    </source>
</evidence>
<dbReference type="Gene3D" id="1.20.1560.10">
    <property type="entry name" value="ABC transporter type 1, transmembrane domain"/>
    <property type="match status" value="2"/>
</dbReference>
<dbReference type="PROSITE" id="PS50929">
    <property type="entry name" value="ABC_TM1F"/>
    <property type="match status" value="2"/>
</dbReference>
<feature type="domain" description="ABC transmembrane type-1" evidence="10">
    <location>
        <begin position="101"/>
        <end position="407"/>
    </location>
</feature>
<protein>
    <submittedName>
        <fullName evidence="12 13">ATP-binding cassette sub-family C member 4-like isoform X1</fullName>
    </submittedName>
</protein>
<dbReference type="RefSeq" id="XP_055894949.1">
    <property type="nucleotide sequence ID" value="XM_056038974.1"/>
</dbReference>
<dbReference type="InterPro" id="IPR011527">
    <property type="entry name" value="ABC1_TM_dom"/>
</dbReference>
<feature type="domain" description="ABC transmembrane type-1" evidence="10">
    <location>
        <begin position="781"/>
        <end position="1044"/>
    </location>
</feature>
<keyword evidence="5 8" id="KW-1133">Transmembrane helix</keyword>
<feature type="transmembrane region" description="Helical" evidence="8">
    <location>
        <begin position="815"/>
        <end position="838"/>
    </location>
</feature>
<organism evidence="11 14">
    <name type="scientific">Biomphalaria glabrata</name>
    <name type="common">Bloodfluke planorb</name>
    <name type="synonym">Freshwater snail</name>
    <dbReference type="NCBI Taxonomy" id="6526"/>
    <lineage>
        <taxon>Eukaryota</taxon>
        <taxon>Metazoa</taxon>
        <taxon>Spiralia</taxon>
        <taxon>Lophotrochozoa</taxon>
        <taxon>Mollusca</taxon>
        <taxon>Gastropoda</taxon>
        <taxon>Heterobranchia</taxon>
        <taxon>Euthyneura</taxon>
        <taxon>Panpulmonata</taxon>
        <taxon>Hygrophila</taxon>
        <taxon>Lymnaeoidea</taxon>
        <taxon>Planorbidae</taxon>
        <taxon>Biomphalaria</taxon>
    </lineage>
</organism>
<dbReference type="PANTHER" id="PTHR24223:SF19">
    <property type="entry name" value="CYSTIC FIBROSIS TRANSMEMBRANE CONDUCTANCE REGULATOR"/>
    <property type="match status" value="1"/>
</dbReference>
<dbReference type="GO" id="GO:1902476">
    <property type="term" value="P:chloride transmembrane transport"/>
    <property type="evidence" value="ECO:0007669"/>
    <property type="project" value="TreeGrafter"/>
</dbReference>
<evidence type="ECO:0000256" key="5">
    <source>
        <dbReference type="ARBA" id="ARBA00022989"/>
    </source>
</evidence>
<gene>
    <name evidence="12 13 14" type="primary">LOC106061455</name>
</gene>
<dbReference type="Pfam" id="PF00664">
    <property type="entry name" value="ABC_membrane"/>
    <property type="match status" value="2"/>
</dbReference>
<dbReference type="PANTHER" id="PTHR24223">
    <property type="entry name" value="ATP-BINDING CASSETTE SUB-FAMILY C"/>
    <property type="match status" value="1"/>
</dbReference>
<feature type="transmembrane region" description="Helical" evidence="8">
    <location>
        <begin position="232"/>
        <end position="257"/>
    </location>
</feature>
<feature type="transmembrane region" description="Helical" evidence="8">
    <location>
        <begin position="166"/>
        <end position="185"/>
    </location>
</feature>
<dbReference type="GO" id="GO:0140359">
    <property type="term" value="F:ABC-type transporter activity"/>
    <property type="evidence" value="ECO:0007669"/>
    <property type="project" value="InterPro"/>
</dbReference>
<sequence>MSACDVTVGSPRDRETPIRTRKLGTGGRGIPGFWWTGRIFWKGYHHTLDEADVYDVLPQDSTVKLSNNLAREWEKELYNYKTGGRPKLTRALWRCYRTQILAFTLLIFMEECMRMVQTILMGKFIALFEVSKVHPNFLSSSGSITDNKTAIVDNSHRHQTIARPDVFILITFIILIYLVSIFLDHNFFHHGYRMRVATTSLIYRKVMRLCSSALKPAMMETIMNLITKEMDVFPLVVLPATYILIGPVQLAVTCYLLWDWLNLGPACVTSLLILFLMFPVQVVMGRLSRILREKLDSLTNVRLRHLQLIMSGLEEMKTSNWADFCVRVIGRTRKSELSQMKKLSRLQAFNSSMTLTSGKAVLMATFVLLVVMGHEINGTQIFTALALLESLRVSMSILLPAGMLALSDTLTTLNRVEKVLLLPEKTSIISRPSTLSVSDDTVIRFKNYFASREKNFDAPMVLVNIDVDIEKNELYCIIGPPDSGKSCLLLAVLGELERHKGQVFHDGKLGYVPAWPWLCPGTIRDNIVFGSEFSHSRYTQVLNSCALNQVVDSFPLRDQTVVGERGLALDPSIQAKITLARAVYQNCDIYLIDDILKGMDAKSAMHIFKKCICGLLRSKTRLVITDNTQHTQIAYKVILMSQCRVHHIGSYDELLECGVNVNKILTSRSYKNVEVSKLADSTSPLIQDLANASMALSLTTNPLTSGSKDSPAGSAFDILQADFKESGDPLISNDGDSNYSGPFHKRSIYTTYFLLGGGFCGIFFFIFTCLLEQGGFVLCEWWLAYWSDNYQNVSAVTFTKNSLIGQSATVIDYHIFVYIGIVAATVLLGLFQAILFYAIAQKAGWLLHDLAVGSLLQAPLSFFDANSRGGVLSHFLRDVGIVDSLPPVLLDLIESLSVLLATALIVGCVNYWLFIVIVPLFFLFMWAVKRFYKATQDVERIELASKCAVGAHVVSSMEGIQTLRSLNVEQRFLHKFDVYQDRSTAACYLHLAANRWFGIRVDLIGLALVIGVVLASFLVVEFQGLQLPASLVALSLYYSLNLTNVNQPVLRKSAAVHFKMRSVSHLLQYYQLSPEVPLLADVDTPTPPGWPRYGIITCEGVSVPPGNGAPAKGGNLLRNIWCCIRAQEKMGMIFCTASEQRAFLSMLFRLTDYVGVVRIDGLDTLTLQKNKLRDKLMYISQNPTLFIGSIRENLDPDQNFTDAQVWKVLEEVRLSTLVLSLDNKLATDISILGDGMSVGQRQLLRLASAMLQQSKIVIYEEPSSSLDIMCNTLIQNILRIQFPSSTVLHIAHLPDTIIHTDRIMIFSEGKIAEVDTPYYLLQNPSSRLSCLVAELGSAQAENLRQLALNKHENRPYVAPHIDPEDFQDFAPPLGGDMKAPNNLNVLPTFHSSRLAGVLNQLPTNKFSTDRL</sequence>
<feature type="domain" description="ABC transporter" evidence="9">
    <location>
        <begin position="1096"/>
        <end position="1333"/>
    </location>
</feature>
<dbReference type="InterPro" id="IPR003439">
    <property type="entry name" value="ABC_transporter-like_ATP-bd"/>
</dbReference>
<keyword evidence="11" id="KW-1185">Reference proteome</keyword>
<dbReference type="PROSITE" id="PS00211">
    <property type="entry name" value="ABC_TRANSPORTER_1"/>
    <property type="match status" value="1"/>
</dbReference>
<evidence type="ECO:0000256" key="8">
    <source>
        <dbReference type="SAM" id="Phobius"/>
    </source>
</evidence>
<dbReference type="SUPFAM" id="SSF52540">
    <property type="entry name" value="P-loop containing nucleoside triphosphate hydrolases"/>
    <property type="match status" value="2"/>
</dbReference>
<dbReference type="GO" id="GO:0015701">
    <property type="term" value="P:bicarbonate transport"/>
    <property type="evidence" value="ECO:0007669"/>
    <property type="project" value="TreeGrafter"/>
</dbReference>
<evidence type="ECO:0000256" key="2">
    <source>
        <dbReference type="ARBA" id="ARBA00022692"/>
    </source>
</evidence>
<reference evidence="12 13" key="1">
    <citation type="submission" date="2025-04" db="UniProtKB">
        <authorList>
            <consortium name="RefSeq"/>
        </authorList>
    </citation>
    <scope>IDENTIFICATION</scope>
</reference>
<evidence type="ECO:0000313" key="14">
    <source>
        <dbReference type="RefSeq" id="XP_055894950.1"/>
    </source>
</evidence>
<dbReference type="RefSeq" id="XP_055894950.1">
    <property type="nucleotide sequence ID" value="XM_056038975.1"/>
</dbReference>
<dbReference type="GO" id="GO:0005829">
    <property type="term" value="C:cytosol"/>
    <property type="evidence" value="ECO:0007669"/>
    <property type="project" value="TreeGrafter"/>
</dbReference>
<proteinExistence type="predicted"/>
<evidence type="ECO:0000313" key="11">
    <source>
        <dbReference type="Proteomes" id="UP001165740"/>
    </source>
</evidence>
<dbReference type="PROSITE" id="PS50893">
    <property type="entry name" value="ABC_TRANSPORTER_2"/>
    <property type="match status" value="2"/>
</dbReference>
<keyword evidence="3" id="KW-0547">Nucleotide-binding</keyword>
<dbReference type="OMA" id="YCASKEK"/>
<keyword evidence="6 8" id="KW-0472">Membrane</keyword>
<dbReference type="GeneID" id="106061455"/>
<dbReference type="SUPFAM" id="SSF90123">
    <property type="entry name" value="ABC transporter transmembrane region"/>
    <property type="match status" value="2"/>
</dbReference>
<dbReference type="Proteomes" id="UP001165740">
    <property type="component" value="Chromosome 8"/>
</dbReference>
<name>A0A9W3B654_BIOGL</name>
<feature type="domain" description="ABC transporter" evidence="9">
    <location>
        <begin position="443"/>
        <end position="667"/>
    </location>
</feature>
<keyword evidence="1" id="KW-0813">Transport</keyword>
<dbReference type="InterPro" id="IPR036640">
    <property type="entry name" value="ABC1_TM_sf"/>
</dbReference>
<keyword evidence="4" id="KW-0067">ATP-binding</keyword>
<dbReference type="InterPro" id="IPR017871">
    <property type="entry name" value="ABC_transporter-like_CS"/>
</dbReference>
<dbReference type="Gene3D" id="3.40.50.300">
    <property type="entry name" value="P-loop containing nucleotide triphosphate hydrolases"/>
    <property type="match status" value="2"/>
</dbReference>